<accession>A0A0D6R734</accession>
<dbReference type="InterPro" id="IPR021414">
    <property type="entry name" value="DUF3054"/>
</dbReference>
<feature type="region of interest" description="Disordered" evidence="1">
    <location>
        <begin position="78"/>
        <end position="98"/>
    </location>
</feature>
<dbReference type="PANTHER" id="PTHR35283:SF3">
    <property type="entry name" value="T12C22.21 PROTEIN"/>
    <property type="match status" value="1"/>
</dbReference>
<organism evidence="3">
    <name type="scientific">Araucaria cunninghamii</name>
    <name type="common">Hoop pine</name>
    <name type="synonym">Moreton Bay pine</name>
    <dbReference type="NCBI Taxonomy" id="56994"/>
    <lineage>
        <taxon>Eukaryota</taxon>
        <taxon>Viridiplantae</taxon>
        <taxon>Streptophyta</taxon>
        <taxon>Embryophyta</taxon>
        <taxon>Tracheophyta</taxon>
        <taxon>Spermatophyta</taxon>
        <taxon>Pinopsida</taxon>
        <taxon>Pinidae</taxon>
        <taxon>Conifers II</taxon>
        <taxon>Araucariales</taxon>
        <taxon>Araucariaceae</taxon>
        <taxon>Araucaria</taxon>
    </lineage>
</organism>
<evidence type="ECO:0000256" key="1">
    <source>
        <dbReference type="SAM" id="MobiDB-lite"/>
    </source>
</evidence>
<feature type="transmembrane region" description="Helical" evidence="2">
    <location>
        <begin position="112"/>
        <end position="132"/>
    </location>
</feature>
<dbReference type="PANTHER" id="PTHR35283">
    <property type="entry name" value="T12C22.21 PROTEIN"/>
    <property type="match status" value="1"/>
</dbReference>
<dbReference type="Pfam" id="PF11255">
    <property type="entry name" value="DUF3054"/>
    <property type="match status" value="1"/>
</dbReference>
<sequence>MASSQLCFTAPKPGLCGGLSTSSSTSCRASNTVLVSNRLRPRSMAVSRRNENGVNMKAGNGIDIGIDGSTQKALVSAQVETESPLQEEEEVNGSPSHKEPCPLQYATPAWSLVSILVGGDMLALLTFCAVGRLSHGLTVLDWDAFRTADPFIAGWLLGAYFLGGYGPDGRGANGFMKAVSVAIKSWAVGIPLGLIIKGVTTGKILAPVFILVSMGSTFLMAVGWRTLFNFLYPNGARRIKKRESYKQAVPLEF</sequence>
<evidence type="ECO:0000313" key="3">
    <source>
        <dbReference type="EMBL" id="JAG97715.1"/>
    </source>
</evidence>
<keyword evidence="2" id="KW-0812">Transmembrane</keyword>
<feature type="transmembrane region" description="Helical" evidence="2">
    <location>
        <begin position="144"/>
        <end position="163"/>
    </location>
</feature>
<reference evidence="3" key="1">
    <citation type="submission" date="2015-03" db="EMBL/GenBank/DDBJ databases">
        <title>A transcriptome of Araucaria cunninghamii, an australian fine timber species.</title>
        <authorList>
            <person name="Jing Yi C.J.Y."/>
            <person name="Yin San L.Y.S."/>
            <person name="Abdul Karim S.S."/>
            <person name="Wan Azmi N.N."/>
            <person name="Hercus R.R."/>
            <person name="Croft L.L."/>
        </authorList>
    </citation>
    <scope>NUCLEOTIDE SEQUENCE</scope>
    <source>
        <strain evidence="3">MI0301</strain>
        <tissue evidence="3">Leaf</tissue>
    </source>
</reference>
<proteinExistence type="predicted"/>
<name>A0A0D6R734_ARACU</name>
<dbReference type="EMBL" id="GCKF01031628">
    <property type="protein sequence ID" value="JAG97715.1"/>
    <property type="molecule type" value="Transcribed_RNA"/>
</dbReference>
<feature type="transmembrane region" description="Helical" evidence="2">
    <location>
        <begin position="208"/>
        <end position="232"/>
    </location>
</feature>
<dbReference type="AlphaFoldDB" id="A0A0D6R734"/>
<protein>
    <recommendedName>
        <fullName evidence="4">DUF3054 domain-containing protein</fullName>
    </recommendedName>
</protein>
<keyword evidence="2" id="KW-0472">Membrane</keyword>
<feature type="transmembrane region" description="Helical" evidence="2">
    <location>
        <begin position="175"/>
        <end position="196"/>
    </location>
</feature>
<keyword evidence="2" id="KW-1133">Transmembrane helix</keyword>
<evidence type="ECO:0008006" key="4">
    <source>
        <dbReference type="Google" id="ProtNLM"/>
    </source>
</evidence>
<evidence type="ECO:0000256" key="2">
    <source>
        <dbReference type="SAM" id="Phobius"/>
    </source>
</evidence>